<feature type="compositionally biased region" description="Low complexity" evidence="1">
    <location>
        <begin position="69"/>
        <end position="87"/>
    </location>
</feature>
<sequence>MSASNAAAVRRRVGNQNNPPMPGANPISSSPTTNSTTSTKQTGMTLQEVISHFNKKIQTLEENVSNIIPSTPANGTTSSGNTTTPNSQELNVIFSEFNDRFELFAQEIALMKEQLLKLQTYTMDVNKVLYEERVRVLSNSESDTKISSDDSEPITDTVEAQTLNTSTLNDTSHTTSMNVLEELNTDSSN</sequence>
<proteinExistence type="predicted"/>
<organism evidence="2">
    <name type="scientific">viral metagenome</name>
    <dbReference type="NCBI Taxonomy" id="1070528"/>
    <lineage>
        <taxon>unclassified sequences</taxon>
        <taxon>metagenomes</taxon>
        <taxon>organismal metagenomes</taxon>
    </lineage>
</organism>
<accession>A0A6C0ATS0</accession>
<reference evidence="2" key="1">
    <citation type="journal article" date="2020" name="Nature">
        <title>Giant virus diversity and host interactions through global metagenomics.</title>
        <authorList>
            <person name="Schulz F."/>
            <person name="Roux S."/>
            <person name="Paez-Espino D."/>
            <person name="Jungbluth S."/>
            <person name="Walsh D.A."/>
            <person name="Denef V.J."/>
            <person name="McMahon K.D."/>
            <person name="Konstantinidis K.T."/>
            <person name="Eloe-Fadrosh E.A."/>
            <person name="Kyrpides N.C."/>
            <person name="Woyke T."/>
        </authorList>
    </citation>
    <scope>NUCLEOTIDE SEQUENCE</scope>
    <source>
        <strain evidence="2">GVMAG-S-ERX555943-30</strain>
    </source>
</reference>
<evidence type="ECO:0000256" key="1">
    <source>
        <dbReference type="SAM" id="MobiDB-lite"/>
    </source>
</evidence>
<evidence type="ECO:0000313" key="2">
    <source>
        <dbReference type="EMBL" id="QHS83327.1"/>
    </source>
</evidence>
<name>A0A6C0ATS0_9ZZZZ</name>
<dbReference type="AlphaFoldDB" id="A0A6C0ATS0"/>
<feature type="region of interest" description="Disordered" evidence="1">
    <location>
        <begin position="1"/>
        <end position="40"/>
    </location>
</feature>
<feature type="region of interest" description="Disordered" evidence="1">
    <location>
        <begin position="67"/>
        <end position="87"/>
    </location>
</feature>
<feature type="compositionally biased region" description="Low complexity" evidence="1">
    <location>
        <begin position="28"/>
        <end position="39"/>
    </location>
</feature>
<protein>
    <submittedName>
        <fullName evidence="2">Uncharacterized protein</fullName>
    </submittedName>
</protein>
<dbReference type="EMBL" id="MN738752">
    <property type="protein sequence ID" value="QHS83327.1"/>
    <property type="molecule type" value="Genomic_DNA"/>
</dbReference>